<feature type="compositionally biased region" description="Basic residues" evidence="1">
    <location>
        <begin position="97"/>
        <end position="111"/>
    </location>
</feature>
<protein>
    <submittedName>
        <fullName evidence="2">Uncharacterized protein</fullName>
    </submittedName>
</protein>
<gene>
    <name evidence="2" type="ORF">AVDCRST_MAG65-1865</name>
</gene>
<feature type="compositionally biased region" description="Basic and acidic residues" evidence="1">
    <location>
        <begin position="79"/>
        <end position="90"/>
    </location>
</feature>
<evidence type="ECO:0000256" key="1">
    <source>
        <dbReference type="SAM" id="MobiDB-lite"/>
    </source>
</evidence>
<feature type="non-terminal residue" evidence="2">
    <location>
        <position position="1"/>
    </location>
</feature>
<feature type="non-terminal residue" evidence="2">
    <location>
        <position position="128"/>
    </location>
</feature>
<name>A0A6J4SCJ3_9ACTN</name>
<reference evidence="2" key="1">
    <citation type="submission" date="2020-02" db="EMBL/GenBank/DDBJ databases">
        <authorList>
            <person name="Meier V. D."/>
        </authorList>
    </citation>
    <scope>NUCLEOTIDE SEQUENCE</scope>
    <source>
        <strain evidence="2">AVDCRST_MAG65</strain>
    </source>
</reference>
<dbReference type="EMBL" id="CADCVL010000343">
    <property type="protein sequence ID" value="CAA9488232.1"/>
    <property type="molecule type" value="Genomic_DNA"/>
</dbReference>
<organism evidence="2">
    <name type="scientific">uncultured Solirubrobacteraceae bacterium</name>
    <dbReference type="NCBI Taxonomy" id="1162706"/>
    <lineage>
        <taxon>Bacteria</taxon>
        <taxon>Bacillati</taxon>
        <taxon>Actinomycetota</taxon>
        <taxon>Thermoleophilia</taxon>
        <taxon>Solirubrobacterales</taxon>
        <taxon>Solirubrobacteraceae</taxon>
        <taxon>environmental samples</taxon>
    </lineage>
</organism>
<dbReference type="AlphaFoldDB" id="A0A6J4SCJ3"/>
<feature type="region of interest" description="Disordered" evidence="1">
    <location>
        <begin position="41"/>
        <end position="128"/>
    </location>
</feature>
<accession>A0A6J4SCJ3</accession>
<evidence type="ECO:0000313" key="2">
    <source>
        <dbReference type="EMBL" id="CAA9488232.1"/>
    </source>
</evidence>
<proteinExistence type="predicted"/>
<sequence>DAPLGPAGPRGLLRRDRRRALRLAPCLRGGHGAQAGLVARADGGRRRRAGGCGSHRGGRKWTHDTGSDRHRRRLCRGTGSDRRLSRDQGHDLAYVPRGRRVPGGRTGRSRPCRALSRPQPAGARRPAL</sequence>